<evidence type="ECO:0000313" key="2">
    <source>
        <dbReference type="Proteomes" id="UP000005408"/>
    </source>
</evidence>
<proteinExistence type="predicted"/>
<dbReference type="EnsemblMetazoa" id="G5426.1">
    <property type="protein sequence ID" value="G5426.1:cds"/>
    <property type="gene ID" value="G5426"/>
</dbReference>
<name>A0A8W8NE26_MAGGI</name>
<reference evidence="1" key="1">
    <citation type="submission" date="2022-08" db="UniProtKB">
        <authorList>
            <consortium name="EnsemblMetazoa"/>
        </authorList>
    </citation>
    <scope>IDENTIFICATION</scope>
    <source>
        <strain evidence="1">05x7-T-G4-1.051#20</strain>
    </source>
</reference>
<keyword evidence="2" id="KW-1185">Reference proteome</keyword>
<evidence type="ECO:0000313" key="1">
    <source>
        <dbReference type="EnsemblMetazoa" id="G5426.1:cds"/>
    </source>
</evidence>
<accession>A0A8W8NE26</accession>
<organism evidence="1 2">
    <name type="scientific">Magallana gigas</name>
    <name type="common">Pacific oyster</name>
    <name type="synonym">Crassostrea gigas</name>
    <dbReference type="NCBI Taxonomy" id="29159"/>
    <lineage>
        <taxon>Eukaryota</taxon>
        <taxon>Metazoa</taxon>
        <taxon>Spiralia</taxon>
        <taxon>Lophotrochozoa</taxon>
        <taxon>Mollusca</taxon>
        <taxon>Bivalvia</taxon>
        <taxon>Autobranchia</taxon>
        <taxon>Pteriomorphia</taxon>
        <taxon>Ostreida</taxon>
        <taxon>Ostreoidea</taxon>
        <taxon>Ostreidae</taxon>
        <taxon>Magallana</taxon>
    </lineage>
</organism>
<protein>
    <submittedName>
        <fullName evidence="1">Uncharacterized protein</fullName>
    </submittedName>
</protein>
<dbReference type="AlphaFoldDB" id="A0A8W8NE26"/>
<sequence>MARQHLSLTQIGNLASQIMQEKKAKIVYTFGRGVTGMTITVKRIYLSFVRNLKTSASVQVPLVYTALVQARLTRTHVNASQDIPEQTVILVIKVNFKLIKDFKNNITIDI</sequence>
<dbReference type="Proteomes" id="UP000005408">
    <property type="component" value="Unassembled WGS sequence"/>
</dbReference>